<dbReference type="InterPro" id="IPR042070">
    <property type="entry name" value="PucR_C-HTH_sf"/>
</dbReference>
<proteinExistence type="predicted"/>
<dbReference type="PANTHER" id="PTHR33744">
    <property type="entry name" value="CARBOHYDRATE DIACID REGULATOR"/>
    <property type="match status" value="1"/>
</dbReference>
<dbReference type="EMBL" id="CP002816">
    <property type="protein sequence ID" value="AEH93843.1"/>
    <property type="molecule type" value="Genomic_DNA"/>
</dbReference>
<evidence type="ECO:0000313" key="2">
    <source>
        <dbReference type="EMBL" id="AEH93843.1"/>
    </source>
</evidence>
<name>A0A0E0V0H3_LISMM</name>
<organism evidence="2 3">
    <name type="scientific">Listeria monocytogenes serotype 4a (strain M7)</name>
    <dbReference type="NCBI Taxonomy" id="1030009"/>
    <lineage>
        <taxon>Bacteria</taxon>
        <taxon>Bacillati</taxon>
        <taxon>Bacillota</taxon>
        <taxon>Bacilli</taxon>
        <taxon>Bacillales</taxon>
        <taxon>Listeriaceae</taxon>
        <taxon>Listeria</taxon>
    </lineage>
</organism>
<dbReference type="PANTHER" id="PTHR33744:SF15">
    <property type="entry name" value="CARBOHYDRATE DIACID REGULATOR"/>
    <property type="match status" value="1"/>
</dbReference>
<evidence type="ECO:0000259" key="1">
    <source>
        <dbReference type="Pfam" id="PF13556"/>
    </source>
</evidence>
<dbReference type="AlphaFoldDB" id="A0A0E0V0H3"/>
<dbReference type="Pfam" id="PF13556">
    <property type="entry name" value="HTH_30"/>
    <property type="match status" value="1"/>
</dbReference>
<dbReference type="PATRIC" id="fig|1030009.3.peg.2827"/>
<dbReference type="Proteomes" id="UP000000486">
    <property type="component" value="Chromosome"/>
</dbReference>
<dbReference type="HOGENOM" id="CLU_081318_0_0_9"/>
<dbReference type="SUPFAM" id="SSF46689">
    <property type="entry name" value="Homeodomain-like"/>
    <property type="match status" value="1"/>
</dbReference>
<dbReference type="InterPro" id="IPR009057">
    <property type="entry name" value="Homeodomain-like_sf"/>
</dbReference>
<feature type="domain" description="PucR C-terminal helix-turn-helix" evidence="1">
    <location>
        <begin position="263"/>
        <end position="314"/>
    </location>
</feature>
<reference evidence="2 3" key="1">
    <citation type="journal article" date="2011" name="J. Bacteriol.">
        <title>Genome sequence of the nonpathogenic Listeria monocytogenes serovar 4a strain M7.</title>
        <authorList>
            <person name="Chen J."/>
            <person name="Xia Y."/>
            <person name="Cheng C."/>
            <person name="Fang C."/>
            <person name="Shan Y."/>
            <person name="Jin G."/>
            <person name="Fang W."/>
        </authorList>
    </citation>
    <scope>NUCLEOTIDE SEQUENCE [LARGE SCALE GENOMIC DNA]</scope>
    <source>
        <strain evidence="2 3">M7</strain>
    </source>
</reference>
<evidence type="ECO:0000313" key="3">
    <source>
        <dbReference type="Proteomes" id="UP000000486"/>
    </source>
</evidence>
<dbReference type="InterPro" id="IPR025736">
    <property type="entry name" value="PucR_C-HTH_dom"/>
</dbReference>
<accession>A0A0E0V0H3</accession>
<dbReference type="KEGG" id="lmq:LMM7_2838"/>
<gene>
    <name evidence="2" type="ordered locus">LMM7_2838</name>
</gene>
<protein>
    <submittedName>
        <fullName evidence="2">Transcriptional regulator, Fis family protein</fullName>
    </submittedName>
</protein>
<sequence>MTAQPFYFPGNNLTSYLSFVKIKNREGVLSTVHIKILKNRYPNIVVSKNPIKSSSDTISFFEEPYYFTIPKSNLSEEEAMLLHTLFPEPLPTFPKESTQFWFDLLFGNKELAITNEKETYRITQFHIKTTTTKSMLQEWQKALLSFFSPEAELIMFSTNYGVIIEKSTGSLLGEEELIAVAGTLENDFYIQSTFFMGLFHPLNDRLRGLFAEERAIFNHNNREVVQTVASESLKVIALRMKESLITNELNDLFHQDDTWIPLIHTLFKNQGNISLTAKELFMHRNTIQYRLDKFYEQTNLSLRKMDGLLLAYLSTLQTNNSNHE</sequence>
<dbReference type="Gene3D" id="1.10.10.2840">
    <property type="entry name" value="PucR C-terminal helix-turn-helix domain"/>
    <property type="match status" value="1"/>
</dbReference>
<dbReference type="InterPro" id="IPR051448">
    <property type="entry name" value="CdaR-like_regulators"/>
</dbReference>